<proteinExistence type="predicted"/>
<feature type="chain" id="PRO_5041981715" evidence="2">
    <location>
        <begin position="22"/>
        <end position="738"/>
    </location>
</feature>
<name>A0AAD3H9U9_9STRA</name>
<dbReference type="InterPro" id="IPR022227">
    <property type="entry name" value="DUF3754"/>
</dbReference>
<evidence type="ECO:0000313" key="4">
    <source>
        <dbReference type="Proteomes" id="UP001054902"/>
    </source>
</evidence>
<reference evidence="3 4" key="1">
    <citation type="journal article" date="2021" name="Sci. Rep.">
        <title>The genome of the diatom Chaetoceros tenuissimus carries an ancient integrated fragment of an extant virus.</title>
        <authorList>
            <person name="Hongo Y."/>
            <person name="Kimura K."/>
            <person name="Takaki Y."/>
            <person name="Yoshida Y."/>
            <person name="Baba S."/>
            <person name="Kobayashi G."/>
            <person name="Nagasaki K."/>
            <person name="Hano T."/>
            <person name="Tomaru Y."/>
        </authorList>
    </citation>
    <scope>NUCLEOTIDE SEQUENCE [LARGE SCALE GENOMIC DNA]</scope>
    <source>
        <strain evidence="3 4">NIES-3715</strain>
    </source>
</reference>
<feature type="region of interest" description="Disordered" evidence="1">
    <location>
        <begin position="83"/>
        <end position="109"/>
    </location>
</feature>
<dbReference type="AlphaFoldDB" id="A0AAD3H9U9"/>
<organism evidence="3 4">
    <name type="scientific">Chaetoceros tenuissimus</name>
    <dbReference type="NCBI Taxonomy" id="426638"/>
    <lineage>
        <taxon>Eukaryota</taxon>
        <taxon>Sar</taxon>
        <taxon>Stramenopiles</taxon>
        <taxon>Ochrophyta</taxon>
        <taxon>Bacillariophyta</taxon>
        <taxon>Coscinodiscophyceae</taxon>
        <taxon>Chaetocerotophycidae</taxon>
        <taxon>Chaetocerotales</taxon>
        <taxon>Chaetocerotaceae</taxon>
        <taxon>Chaetoceros</taxon>
    </lineage>
</organism>
<keyword evidence="4" id="KW-1185">Reference proteome</keyword>
<comment type="caution">
    <text evidence="3">The sequence shown here is derived from an EMBL/GenBank/DDBJ whole genome shotgun (WGS) entry which is preliminary data.</text>
</comment>
<evidence type="ECO:0000313" key="3">
    <source>
        <dbReference type="EMBL" id="GFH55294.1"/>
    </source>
</evidence>
<accession>A0AAD3H9U9</accession>
<evidence type="ECO:0000256" key="1">
    <source>
        <dbReference type="SAM" id="MobiDB-lite"/>
    </source>
</evidence>
<keyword evidence="2" id="KW-0732">Signal</keyword>
<dbReference type="Proteomes" id="UP001054902">
    <property type="component" value="Unassembled WGS sequence"/>
</dbReference>
<dbReference type="EMBL" id="BLLK01000047">
    <property type="protein sequence ID" value="GFH55294.1"/>
    <property type="molecule type" value="Genomic_DNA"/>
</dbReference>
<dbReference type="PANTHER" id="PTHR33645">
    <property type="entry name" value="AMINOPEPTIDASE (DUF3754)"/>
    <property type="match status" value="1"/>
</dbReference>
<feature type="compositionally biased region" description="Basic and acidic residues" evidence="1">
    <location>
        <begin position="85"/>
        <end position="94"/>
    </location>
</feature>
<dbReference type="Pfam" id="PF12576">
    <property type="entry name" value="DUF3754"/>
    <property type="match status" value="1"/>
</dbReference>
<sequence length="738" mass="83863">MKEIVLIRVAAFFLFLSQISGFIVPSTRAKRKTCRLQFIKSESSSSLCCSTIARNSQAIRQGKKGCTKIFSLTDDTTLTSVDPSMIKDEQQKEEGQEEEETVISENSFNSTDKDQTIESRVVASANTKIPELNSSPLQNKLQSIYQAVSNQQLQQWNQNNVSIQDLKESLSKAGYQPLTKRDLDLCKALNQGYLLRLSIAPSLASCDENLYQEFYNSTTDTLLDGRVLIFKRGYNMETTNGRLIGSKLDYLQSSLVQRSAAKVVKKVAKLEQQFSNTITAKYEIMQNQLQETLDRWKENIPDQVSLLNVVEDTLDNIAINETSNTNANVKNVTQTMKEKMNVNITLKAPIEKQIDLIKNATKSTASTLNKTATVKKFKLDRYTSDSQYLNDDDLALENIDETDALAPFLAKEVQSNSLIETVTCQYDLNQQKKKKRAEMEEPAYLLKRISIANLVDFFSKGGRRRLLKRLFSVSELLEPTYEDVIVICRPLPKIEKKKIDFTLRPPKFVYDAFEVFGIEDKLPKIPEPEPEPEPLPLEIRTFSGVPMANLLAVLPETKLVLRPADALIFDAVNVFSLIAVLASQKFDNPKLDLIALVSVSLWFLRSFFRYSNKIARYDLVVNKFLTQKLSNRNEGALKYIVGEAAIQRARRNSLLHEWLLIETRDGIYPSRNEISQVGSIFLNEMMGLEDPIYIDMEQAVDDLVDLNLVEFNEDGDLVRILDEDECDSPLKMIWNSLF</sequence>
<protein>
    <submittedName>
        <fullName evidence="3">Uncharacterized protein</fullName>
    </submittedName>
</protein>
<evidence type="ECO:0000256" key="2">
    <source>
        <dbReference type="SAM" id="SignalP"/>
    </source>
</evidence>
<gene>
    <name evidence="3" type="ORF">CTEN210_11770</name>
</gene>
<dbReference type="PANTHER" id="PTHR33645:SF2">
    <property type="entry name" value="FAMILY PROTEIN, PUTATIVE (DUF3754)-RELATED"/>
    <property type="match status" value="1"/>
</dbReference>
<feature type="signal peptide" evidence="2">
    <location>
        <begin position="1"/>
        <end position="21"/>
    </location>
</feature>